<evidence type="ECO:0000313" key="2">
    <source>
        <dbReference type="Proteomes" id="UP000663889"/>
    </source>
</evidence>
<sequence length="44" mass="5160">MSTEDQLSSSYHILAPLENAFYTNINNQEQPQMMNRIMSIINDR</sequence>
<dbReference type="EMBL" id="CAJNOU010020987">
    <property type="protein sequence ID" value="CAF1586644.1"/>
    <property type="molecule type" value="Genomic_DNA"/>
</dbReference>
<proteinExistence type="predicted"/>
<dbReference type="Proteomes" id="UP000663889">
    <property type="component" value="Unassembled WGS sequence"/>
</dbReference>
<evidence type="ECO:0000313" key="1">
    <source>
        <dbReference type="EMBL" id="CAF1586644.1"/>
    </source>
</evidence>
<dbReference type="AlphaFoldDB" id="A0A815ZRQ8"/>
<reference evidence="1" key="1">
    <citation type="submission" date="2021-02" db="EMBL/GenBank/DDBJ databases">
        <authorList>
            <person name="Nowell W R."/>
        </authorList>
    </citation>
    <scope>NUCLEOTIDE SEQUENCE</scope>
</reference>
<name>A0A815ZRQ8_9BILA</name>
<accession>A0A815ZRQ8</accession>
<comment type="caution">
    <text evidence="1">The sequence shown here is derived from an EMBL/GenBank/DDBJ whole genome shotgun (WGS) entry which is preliminary data.</text>
</comment>
<gene>
    <name evidence="1" type="ORF">SEV965_LOCUS40016</name>
</gene>
<organism evidence="1 2">
    <name type="scientific">Rotaria sordida</name>
    <dbReference type="NCBI Taxonomy" id="392033"/>
    <lineage>
        <taxon>Eukaryota</taxon>
        <taxon>Metazoa</taxon>
        <taxon>Spiralia</taxon>
        <taxon>Gnathifera</taxon>
        <taxon>Rotifera</taxon>
        <taxon>Eurotatoria</taxon>
        <taxon>Bdelloidea</taxon>
        <taxon>Philodinida</taxon>
        <taxon>Philodinidae</taxon>
        <taxon>Rotaria</taxon>
    </lineage>
</organism>
<protein>
    <submittedName>
        <fullName evidence="1">Uncharacterized protein</fullName>
    </submittedName>
</protein>